<dbReference type="InterPro" id="IPR014010">
    <property type="entry name" value="REJ_dom"/>
</dbReference>
<keyword evidence="5" id="KW-1185">Reference proteome</keyword>
<keyword evidence="2" id="KW-1133">Transmembrane helix</keyword>
<reference evidence="4 5" key="1">
    <citation type="submission" date="2014-04" db="EMBL/GenBank/DDBJ databases">
        <authorList>
            <consortium name="DOE Joint Genome Institute"/>
            <person name="Kuo A."/>
            <person name="Zuccaro A."/>
            <person name="Kohler A."/>
            <person name="Nagy L.G."/>
            <person name="Floudas D."/>
            <person name="Copeland A."/>
            <person name="Barry K.W."/>
            <person name="Cichocki N."/>
            <person name="Veneault-Fourrey C."/>
            <person name="LaButti K."/>
            <person name="Lindquist E.A."/>
            <person name="Lipzen A."/>
            <person name="Lundell T."/>
            <person name="Morin E."/>
            <person name="Murat C."/>
            <person name="Sun H."/>
            <person name="Tunlid A."/>
            <person name="Henrissat B."/>
            <person name="Grigoriev I.V."/>
            <person name="Hibbett D.S."/>
            <person name="Martin F."/>
            <person name="Nordberg H.P."/>
            <person name="Cantor M.N."/>
            <person name="Hua S.X."/>
        </authorList>
    </citation>
    <scope>NUCLEOTIDE SEQUENCE [LARGE SCALE GENOMIC DNA]</scope>
    <source>
        <strain evidence="4 5">MAFF 305830</strain>
    </source>
</reference>
<sequence length="324" mass="33166">MAALPPAGSTTSASLPGQTLSSASISASVSRSSSSSSSSSSSISSASRSASSVLPSVSSPSASASSSISGSASRTMSHSPAASSSAAAADGGGGSQNNSMTVIVPIVAVACALVIIYFAYRLYLLHKRRKDDPTPLPPPRTPAILEQGSINSSNRQSVMHTNPHATPASLSYRNSMRPNSFIYASGASGSTSSNSLYKAPYTSVSGHSSPTGHATTPLHADETGRFSPLPPPSSMRSHSRPHSVASFTSARQSMYAGTNPSPLRGPSYLNRVDIVLPRPLSAQGLPPPSTPSATSHYRHSTYTPDSRSPLSAPVLHGTSREDGT</sequence>
<keyword evidence="2" id="KW-0472">Membrane</keyword>
<evidence type="ECO:0000313" key="5">
    <source>
        <dbReference type="Proteomes" id="UP000054097"/>
    </source>
</evidence>
<dbReference type="PROSITE" id="PS51111">
    <property type="entry name" value="REJ"/>
    <property type="match status" value="1"/>
</dbReference>
<dbReference type="Proteomes" id="UP000054097">
    <property type="component" value="Unassembled WGS sequence"/>
</dbReference>
<accession>A0A0C2Y089</accession>
<evidence type="ECO:0000256" key="1">
    <source>
        <dbReference type="SAM" id="MobiDB-lite"/>
    </source>
</evidence>
<feature type="transmembrane region" description="Helical" evidence="2">
    <location>
        <begin position="102"/>
        <end position="120"/>
    </location>
</feature>
<feature type="region of interest" description="Disordered" evidence="1">
    <location>
        <begin position="129"/>
        <end position="170"/>
    </location>
</feature>
<organism evidence="4 5">
    <name type="scientific">Serendipita vermifera MAFF 305830</name>
    <dbReference type="NCBI Taxonomy" id="933852"/>
    <lineage>
        <taxon>Eukaryota</taxon>
        <taxon>Fungi</taxon>
        <taxon>Dikarya</taxon>
        <taxon>Basidiomycota</taxon>
        <taxon>Agaricomycotina</taxon>
        <taxon>Agaricomycetes</taxon>
        <taxon>Sebacinales</taxon>
        <taxon>Serendipitaceae</taxon>
        <taxon>Serendipita</taxon>
    </lineage>
</organism>
<gene>
    <name evidence="4" type="ORF">M408DRAFT_97408</name>
</gene>
<evidence type="ECO:0000259" key="3">
    <source>
        <dbReference type="PROSITE" id="PS51111"/>
    </source>
</evidence>
<feature type="compositionally biased region" description="Polar residues" evidence="1">
    <location>
        <begin position="202"/>
        <end position="214"/>
    </location>
</feature>
<reference evidence="5" key="2">
    <citation type="submission" date="2015-01" db="EMBL/GenBank/DDBJ databases">
        <title>Evolutionary Origins and Diversification of the Mycorrhizal Mutualists.</title>
        <authorList>
            <consortium name="DOE Joint Genome Institute"/>
            <consortium name="Mycorrhizal Genomics Consortium"/>
            <person name="Kohler A."/>
            <person name="Kuo A."/>
            <person name="Nagy L.G."/>
            <person name="Floudas D."/>
            <person name="Copeland A."/>
            <person name="Barry K.W."/>
            <person name="Cichocki N."/>
            <person name="Veneault-Fourrey C."/>
            <person name="LaButti K."/>
            <person name="Lindquist E.A."/>
            <person name="Lipzen A."/>
            <person name="Lundell T."/>
            <person name="Morin E."/>
            <person name="Murat C."/>
            <person name="Riley R."/>
            <person name="Ohm R."/>
            <person name="Sun H."/>
            <person name="Tunlid A."/>
            <person name="Henrissat B."/>
            <person name="Grigoriev I.V."/>
            <person name="Hibbett D.S."/>
            <person name="Martin F."/>
        </authorList>
    </citation>
    <scope>NUCLEOTIDE SEQUENCE [LARGE SCALE GENOMIC DNA]</scope>
    <source>
        <strain evidence="5">MAFF 305830</strain>
    </source>
</reference>
<feature type="compositionally biased region" description="Polar residues" evidence="1">
    <location>
        <begin position="148"/>
        <end position="170"/>
    </location>
</feature>
<feature type="domain" description="REJ" evidence="3">
    <location>
        <begin position="1"/>
        <end position="86"/>
    </location>
</feature>
<dbReference type="AlphaFoldDB" id="A0A0C2Y089"/>
<keyword evidence="2" id="KW-0812">Transmembrane</keyword>
<name>A0A0C2Y089_SERVB</name>
<feature type="region of interest" description="Disordered" evidence="1">
    <location>
        <begin position="279"/>
        <end position="324"/>
    </location>
</feature>
<evidence type="ECO:0000256" key="2">
    <source>
        <dbReference type="SAM" id="Phobius"/>
    </source>
</evidence>
<evidence type="ECO:0000313" key="4">
    <source>
        <dbReference type="EMBL" id="KIM34517.1"/>
    </source>
</evidence>
<feature type="region of interest" description="Disordered" evidence="1">
    <location>
        <begin position="202"/>
        <end position="247"/>
    </location>
</feature>
<feature type="compositionally biased region" description="Polar residues" evidence="1">
    <location>
        <begin position="291"/>
        <end position="309"/>
    </location>
</feature>
<proteinExistence type="predicted"/>
<dbReference type="EMBL" id="KN824277">
    <property type="protein sequence ID" value="KIM34517.1"/>
    <property type="molecule type" value="Genomic_DNA"/>
</dbReference>
<dbReference type="OrthoDB" id="3270205at2759"/>
<feature type="region of interest" description="Disordered" evidence="1">
    <location>
        <begin position="52"/>
        <end position="95"/>
    </location>
</feature>
<dbReference type="HOGENOM" id="CLU_858331_0_0_1"/>
<feature type="compositionally biased region" description="Low complexity" evidence="1">
    <location>
        <begin position="52"/>
        <end position="89"/>
    </location>
</feature>
<protein>
    <recommendedName>
        <fullName evidence="3">REJ domain-containing protein</fullName>
    </recommendedName>
</protein>
<dbReference type="GO" id="GO:0016020">
    <property type="term" value="C:membrane"/>
    <property type="evidence" value="ECO:0007669"/>
    <property type="project" value="UniProtKB-SubCell"/>
</dbReference>